<evidence type="ECO:0000256" key="4">
    <source>
        <dbReference type="ARBA" id="ARBA00022529"/>
    </source>
</evidence>
<accession>A0ABQ8E3S7</accession>
<gene>
    <name evidence="10" type="ORF">HID58_013381</name>
</gene>
<dbReference type="PANTHER" id="PTHR36788">
    <property type="entry name" value="DEFENSIN-LIKE PROTEIN 183"/>
    <property type="match status" value="1"/>
</dbReference>
<evidence type="ECO:0000256" key="8">
    <source>
        <dbReference type="ARBA" id="ARBA00023157"/>
    </source>
</evidence>
<proteinExistence type="inferred from homology"/>
<keyword evidence="3 9" id="KW-0964">Secreted</keyword>
<evidence type="ECO:0000256" key="7">
    <source>
        <dbReference type="ARBA" id="ARBA00022821"/>
    </source>
</evidence>
<dbReference type="SUPFAM" id="SSF103025">
    <property type="entry name" value="Folate-binding domain"/>
    <property type="match status" value="1"/>
</dbReference>
<organism evidence="10 11">
    <name type="scientific">Brassica napus</name>
    <name type="common">Rape</name>
    <dbReference type="NCBI Taxonomy" id="3708"/>
    <lineage>
        <taxon>Eukaryota</taxon>
        <taxon>Viridiplantae</taxon>
        <taxon>Streptophyta</taxon>
        <taxon>Embryophyta</taxon>
        <taxon>Tracheophyta</taxon>
        <taxon>Spermatophyta</taxon>
        <taxon>Magnoliopsida</taxon>
        <taxon>eudicotyledons</taxon>
        <taxon>Gunneridae</taxon>
        <taxon>Pentapetalae</taxon>
        <taxon>rosids</taxon>
        <taxon>malvids</taxon>
        <taxon>Brassicales</taxon>
        <taxon>Brassicaceae</taxon>
        <taxon>Brassiceae</taxon>
        <taxon>Brassica</taxon>
    </lineage>
</organism>
<dbReference type="InterPro" id="IPR027266">
    <property type="entry name" value="TrmE/GcvT-like"/>
</dbReference>
<keyword evidence="5 9" id="KW-0295">Fungicide</keyword>
<evidence type="ECO:0000256" key="9">
    <source>
        <dbReference type="RuleBase" id="RU367109"/>
    </source>
</evidence>
<keyword evidence="7 9" id="KW-0611">Plant defense</keyword>
<keyword evidence="11" id="KW-1185">Reference proteome</keyword>
<feature type="non-terminal residue" evidence="10">
    <location>
        <position position="1"/>
    </location>
</feature>
<dbReference type="EMBL" id="JAGKQM010000003">
    <property type="protein sequence ID" value="KAH0936264.1"/>
    <property type="molecule type" value="Genomic_DNA"/>
</dbReference>
<evidence type="ECO:0000256" key="3">
    <source>
        <dbReference type="ARBA" id="ARBA00022525"/>
    </source>
</evidence>
<name>A0ABQ8E3S7_BRANA</name>
<keyword evidence="4 9" id="KW-0929">Antimicrobial</keyword>
<comment type="caution">
    <text evidence="10">The sequence shown here is derived from an EMBL/GenBank/DDBJ whole genome shotgun (WGS) entry which is preliminary data.</text>
</comment>
<evidence type="ECO:0000256" key="2">
    <source>
        <dbReference type="ARBA" id="ARBA00006722"/>
    </source>
</evidence>
<protein>
    <recommendedName>
        <fullName evidence="9">Defensin-like protein</fullName>
    </recommendedName>
</protein>
<evidence type="ECO:0000313" key="11">
    <source>
        <dbReference type="Proteomes" id="UP000824890"/>
    </source>
</evidence>
<sequence length="283" mass="31815">QMYRLFSKIYLKERQVQKKTRKHKKMERITPVVLLVSLLIMFASGITRANTCADGLGTCENCDERCKDKHGPSSENICDRSLVMPLCMCYYQCADPTPTLLLGDKAAEIACRVILSAKKRSKKASDCLKVLDSDSWWLKSHFVEYEVVVDSKGNVVYEILVVSMLAPWSYRRAYVIELQCHSSKVCLYCVLRTCVDVGAILVEPCQKLKICSPIDSESSFTFWLDMRCMFQESLDFVCVLNGCLDLMQAENVEKLISAKSSSPADAALEGIPASLCPPFKISQ</sequence>
<evidence type="ECO:0000256" key="5">
    <source>
        <dbReference type="ARBA" id="ARBA00022577"/>
    </source>
</evidence>
<dbReference type="PANTHER" id="PTHR36788:SF4">
    <property type="entry name" value="DEFENSIN-LIKE PROTEIN 181-RELATED"/>
    <property type="match status" value="1"/>
</dbReference>
<evidence type="ECO:0000256" key="6">
    <source>
        <dbReference type="ARBA" id="ARBA00022729"/>
    </source>
</evidence>
<evidence type="ECO:0000256" key="1">
    <source>
        <dbReference type="ARBA" id="ARBA00004613"/>
    </source>
</evidence>
<comment type="subcellular location">
    <subcellularLocation>
        <location evidence="1 9">Secreted</location>
    </subcellularLocation>
</comment>
<dbReference type="Proteomes" id="UP000824890">
    <property type="component" value="Unassembled WGS sequence"/>
</dbReference>
<evidence type="ECO:0000313" key="10">
    <source>
        <dbReference type="EMBL" id="KAH0936264.1"/>
    </source>
</evidence>
<dbReference type="Gene3D" id="3.30.1360.120">
    <property type="entry name" value="Probable tRNA modification gtpase trme, domain 1"/>
    <property type="match status" value="1"/>
</dbReference>
<reference evidence="10 11" key="1">
    <citation type="submission" date="2021-05" db="EMBL/GenBank/DDBJ databases">
        <title>Genome Assembly of Synthetic Allotetraploid Brassica napus Reveals Homoeologous Exchanges between Subgenomes.</title>
        <authorList>
            <person name="Davis J.T."/>
        </authorList>
    </citation>
    <scope>NUCLEOTIDE SEQUENCE [LARGE SCALE GENOMIC DNA]</scope>
    <source>
        <strain evidence="11">cv. Da-Ae</strain>
        <tissue evidence="10">Seedling</tissue>
    </source>
</reference>
<keyword evidence="8" id="KW-1015">Disulfide bond</keyword>
<dbReference type="InterPro" id="IPR039641">
    <property type="entry name" value="LCR"/>
</dbReference>
<comment type="similarity">
    <text evidence="2 9">Belongs to the DEFL family.</text>
</comment>
<keyword evidence="6" id="KW-0732">Signal</keyword>